<proteinExistence type="predicted"/>
<evidence type="ECO:0000313" key="1">
    <source>
        <dbReference type="EMBL" id="MBS2213967.1"/>
    </source>
</evidence>
<dbReference type="Proteomes" id="UP000721861">
    <property type="component" value="Unassembled WGS sequence"/>
</dbReference>
<evidence type="ECO:0008006" key="3">
    <source>
        <dbReference type="Google" id="ProtNLM"/>
    </source>
</evidence>
<name>A0ABS5KGT9_9BACT</name>
<protein>
    <recommendedName>
        <fullName evidence="3">PsbP C-terminal domain-containing protein</fullName>
    </recommendedName>
</protein>
<evidence type="ECO:0000313" key="2">
    <source>
        <dbReference type="Proteomes" id="UP000721861"/>
    </source>
</evidence>
<comment type="caution">
    <text evidence="1">The sequence shown here is derived from an EMBL/GenBank/DDBJ whole genome shotgun (WGS) entry which is preliminary data.</text>
</comment>
<gene>
    <name evidence="1" type="ORF">KEM09_21340</name>
</gene>
<accession>A0ABS5KGT9</accession>
<dbReference type="PROSITE" id="PS51257">
    <property type="entry name" value="PROKAR_LIPOPROTEIN"/>
    <property type="match status" value="1"/>
</dbReference>
<dbReference type="EMBL" id="JAGUCN010000043">
    <property type="protein sequence ID" value="MBS2213967.1"/>
    <property type="molecule type" value="Genomic_DNA"/>
</dbReference>
<dbReference type="RefSeq" id="WP_212231894.1">
    <property type="nucleotide sequence ID" value="NZ_JAGUCN010000043.1"/>
</dbReference>
<sequence>MRKLLAINILISLLVAVSSCKNEEDQINGMCINNDIFTHTTNDIIAYSKVFIDKNNRFSIELPKDWMYAENIIDSVKGVVASDTTINFHQNGIVNVCEYKTHFTSLREYFAAEIENLDTDNHFNIIQIGKARINGLESFWTLYEEVKDTTSNMIENHKSLIYYVQRNKSDTFYLLETTVYDIENYQEKLRELRPILETFKIRVEPNKN</sequence>
<keyword evidence="2" id="KW-1185">Reference proteome</keyword>
<organism evidence="1 2">
    <name type="scientific">Carboxylicivirga mesophila</name>
    <dbReference type="NCBI Taxonomy" id="1166478"/>
    <lineage>
        <taxon>Bacteria</taxon>
        <taxon>Pseudomonadati</taxon>
        <taxon>Bacteroidota</taxon>
        <taxon>Bacteroidia</taxon>
        <taxon>Marinilabiliales</taxon>
        <taxon>Marinilabiliaceae</taxon>
        <taxon>Carboxylicivirga</taxon>
    </lineage>
</organism>
<reference evidence="1 2" key="1">
    <citation type="journal article" date="2014" name="Int. J. Syst. Evol. Microbiol.">
        <title>Carboxylicivirga gen. nov. in the family Marinilabiliaceae with two novel species, Carboxylicivirga mesophila sp. nov. and Carboxylicivirga taeanensis sp. nov., and reclassification of Cytophaga fermentans as Saccharicrinis fermentans gen. nov., comb. nov.</title>
        <authorList>
            <person name="Yang S.H."/>
            <person name="Seo H.S."/>
            <person name="Woo J.H."/>
            <person name="Oh H.M."/>
            <person name="Jang H."/>
            <person name="Lee J.H."/>
            <person name="Kim S.J."/>
            <person name="Kwon K.K."/>
        </authorList>
    </citation>
    <scope>NUCLEOTIDE SEQUENCE [LARGE SCALE GENOMIC DNA]</scope>
    <source>
        <strain evidence="1 2">JCM 18290</strain>
    </source>
</reference>